<dbReference type="InterPro" id="IPR035927">
    <property type="entry name" value="DUSP-like_sf"/>
</dbReference>
<keyword evidence="12" id="KW-1185">Reference proteome</keyword>
<reference evidence="11 12" key="1">
    <citation type="submission" date="2015-02" db="EMBL/GenBank/DDBJ databases">
        <authorList>
            <person name="Chooi Y.-H."/>
        </authorList>
    </citation>
    <scope>NUCLEOTIDE SEQUENCE [LARGE SCALE GENOMIC DNA]</scope>
    <source>
        <strain evidence="11">E3</strain>
    </source>
</reference>
<evidence type="ECO:0000256" key="2">
    <source>
        <dbReference type="ARBA" id="ARBA00009085"/>
    </source>
</evidence>
<dbReference type="STRING" id="37360.A0A0G4J7I2"/>
<feature type="region of interest" description="Disordered" evidence="8">
    <location>
        <begin position="331"/>
        <end position="395"/>
    </location>
</feature>
<dbReference type="GO" id="GO:0004843">
    <property type="term" value="F:cysteine-type deubiquitinase activity"/>
    <property type="evidence" value="ECO:0007669"/>
    <property type="project" value="UniProtKB-UniRule"/>
</dbReference>
<dbReference type="EC" id="3.4.19.12" evidence="7"/>
<dbReference type="InterPro" id="IPR018200">
    <property type="entry name" value="USP_CS"/>
</dbReference>
<dbReference type="AlphaFoldDB" id="A0A0G4J7I2"/>
<dbReference type="PROSITE" id="PS51283">
    <property type="entry name" value="DUSP"/>
    <property type="match status" value="1"/>
</dbReference>
<feature type="domain" description="DUSP" evidence="10">
    <location>
        <begin position="18"/>
        <end position="116"/>
    </location>
</feature>
<dbReference type="OMA" id="CASCNEC"/>
<evidence type="ECO:0000256" key="5">
    <source>
        <dbReference type="ARBA" id="ARBA00022801"/>
    </source>
</evidence>
<evidence type="ECO:0000259" key="10">
    <source>
        <dbReference type="PROSITE" id="PS51283"/>
    </source>
</evidence>
<dbReference type="InterPro" id="IPR050185">
    <property type="entry name" value="Ub_carboxyl-term_hydrolase"/>
</dbReference>
<dbReference type="Gene3D" id="3.90.70.10">
    <property type="entry name" value="Cysteine proteinases"/>
    <property type="match status" value="2"/>
</dbReference>
<dbReference type="OrthoDB" id="265776at2759"/>
<dbReference type="Gene3D" id="3.30.2230.10">
    <property type="entry name" value="DUSP-like"/>
    <property type="match status" value="1"/>
</dbReference>
<evidence type="ECO:0000259" key="9">
    <source>
        <dbReference type="PROSITE" id="PS50235"/>
    </source>
</evidence>
<dbReference type="PROSITE" id="PS00973">
    <property type="entry name" value="USP_2"/>
    <property type="match status" value="1"/>
</dbReference>
<dbReference type="Proteomes" id="UP000039324">
    <property type="component" value="Unassembled WGS sequence"/>
</dbReference>
<dbReference type="Gene3D" id="3.10.20.90">
    <property type="entry name" value="Phosphatidylinositol 3-kinase Catalytic Subunit, Chain A, domain 1"/>
    <property type="match status" value="1"/>
</dbReference>
<dbReference type="InterPro" id="IPR028889">
    <property type="entry name" value="USP"/>
</dbReference>
<dbReference type="Pfam" id="PF06337">
    <property type="entry name" value="DUSP"/>
    <property type="match status" value="1"/>
</dbReference>
<dbReference type="InterPro" id="IPR006615">
    <property type="entry name" value="Pept_C19_DUSP"/>
</dbReference>
<gene>
    <name evidence="11" type="ORF">PBRA_009458</name>
</gene>
<keyword evidence="3 7" id="KW-0645">Protease</keyword>
<dbReference type="SUPFAM" id="SSF54001">
    <property type="entry name" value="Cysteine proteinases"/>
    <property type="match status" value="1"/>
</dbReference>
<evidence type="ECO:0000256" key="4">
    <source>
        <dbReference type="ARBA" id="ARBA00022786"/>
    </source>
</evidence>
<feature type="compositionally biased region" description="Low complexity" evidence="8">
    <location>
        <begin position="348"/>
        <end position="376"/>
    </location>
</feature>
<evidence type="ECO:0000256" key="8">
    <source>
        <dbReference type="SAM" id="MobiDB-lite"/>
    </source>
</evidence>
<sequence>MITDIDMTLSIAPAPDASSIDETRDDILRLYREMPDGRPGDTWYLIDAAWWSASILKRLPPARLTNARILQRSGALKPELMEGVSNDYVLVNDVVWRKLQQKFDVAPEAHTARKAIADHTGATTVEVYPMAFRVCTCNRVGKLRRTLDSSVDSGVVSLDEDDGVDKQAAWTQVKFSRKHRVQHVIRRIMSQLRIDMRRECRWWRRATAAAPWQRIDLNQIDRDDVTLDEIDVAHDDFIMVEPRNPDGGAALLAPLSASDTWADSWPTGAPNSPPVVHRARFEVGGAVELWLPPQGWLTAKIVAVNDDVGGMLDVQPDEMPSNYMKRVAFDSPDIREPGAGSRSPPRHPATSSADPAPTATATPSSPSSSSSNGSASGRKRALSSEAYAPPATKSSVTLPFRGPGIKGLVNLGNTCFMASTLQCLNRTMPFTEYFLDGSYLADLNTGNPLGMGGELAKEYAALIRQIWMPPSLSSRPTIEPFGIKRVISKHAPMFSGYRQHDSQELLAFLLDGLHEDLNRVTVKPYIATVDSDGRPDDVVAAESWRMHLARNRSVVVDLFQGQLRSTVVCPVCDRVSVTFDPMMYLSLPLTAFGVTTIQVTIVRMDVRIPPARRTMELPKNGTIANLAAAVAGQIGVADAQVVITEIYQHDYHKTFAPHEKLSSIMPSDLVFAYECPADRDDFDVLWAVNYHVDRYAAGSSKFAYPRPLFVERTATLSKGALRLKILADICTPLCKPGTALPLDEAQVELVSRAQYNASRCVLDESDSTDHRVDRIPNPGIRVHWSAHAVASLYDPANNALGRYAPSHGSSSSSGPRAMSLEDCIQLFTAQETLSADDPWFCSRCKEFRQATKKFDLWRLPKILIVHLKRFQYTTWSRSKLDLPVTYPIEGLDLSEFVQGPRDGTPAIYDLYAISNHYGGYGGGHYTALGRCDGGQWYAFDDAMTRPVGASELTTRAAYVLFYERRD</sequence>
<dbReference type="InterPro" id="IPR038765">
    <property type="entry name" value="Papain-like_cys_pep_sf"/>
</dbReference>
<evidence type="ECO:0000256" key="3">
    <source>
        <dbReference type="ARBA" id="ARBA00022670"/>
    </source>
</evidence>
<dbReference type="PROSITE" id="PS50235">
    <property type="entry name" value="USP_3"/>
    <property type="match status" value="1"/>
</dbReference>
<dbReference type="InterPro" id="IPR001394">
    <property type="entry name" value="Peptidase_C19_UCH"/>
</dbReference>
<dbReference type="GO" id="GO:0016579">
    <property type="term" value="P:protein deubiquitination"/>
    <property type="evidence" value="ECO:0007669"/>
    <property type="project" value="InterPro"/>
</dbReference>
<dbReference type="PANTHER" id="PTHR21646:SF24">
    <property type="entry name" value="UBIQUITIN CARBOXYL-TERMINAL HYDROLASE"/>
    <property type="match status" value="1"/>
</dbReference>
<keyword evidence="4 7" id="KW-0833">Ubl conjugation pathway</keyword>
<feature type="domain" description="USP" evidence="9">
    <location>
        <begin position="406"/>
        <end position="965"/>
    </location>
</feature>
<dbReference type="PANTHER" id="PTHR21646">
    <property type="entry name" value="UBIQUITIN CARBOXYL-TERMINAL HYDROLASE"/>
    <property type="match status" value="1"/>
</dbReference>
<comment type="catalytic activity">
    <reaction evidence="1 7">
        <text>Thiol-dependent hydrolysis of ester, thioester, amide, peptide and isopeptide bonds formed by the C-terminal Gly of ubiquitin (a 76-residue protein attached to proteins as an intracellular targeting signal).</text>
        <dbReference type="EC" id="3.4.19.12"/>
    </reaction>
</comment>
<keyword evidence="5 7" id="KW-0378">Hydrolase</keyword>
<dbReference type="Pfam" id="PF00443">
    <property type="entry name" value="UCH"/>
    <property type="match status" value="1"/>
</dbReference>
<dbReference type="EMBL" id="CDSF01000150">
    <property type="protein sequence ID" value="CEP03573.1"/>
    <property type="molecule type" value="Genomic_DNA"/>
</dbReference>
<proteinExistence type="inferred from homology"/>
<dbReference type="SUPFAM" id="SSF143791">
    <property type="entry name" value="DUSP-like"/>
    <property type="match status" value="1"/>
</dbReference>
<organism evidence="11 12">
    <name type="scientific">Plasmodiophora brassicae</name>
    <name type="common">Clubroot disease agent</name>
    <dbReference type="NCBI Taxonomy" id="37360"/>
    <lineage>
        <taxon>Eukaryota</taxon>
        <taxon>Sar</taxon>
        <taxon>Rhizaria</taxon>
        <taxon>Endomyxa</taxon>
        <taxon>Phytomyxea</taxon>
        <taxon>Plasmodiophorida</taxon>
        <taxon>Plasmodiophoridae</taxon>
        <taxon>Plasmodiophora</taxon>
    </lineage>
</organism>
<evidence type="ECO:0000256" key="1">
    <source>
        <dbReference type="ARBA" id="ARBA00000707"/>
    </source>
</evidence>
<dbReference type="GO" id="GO:0006508">
    <property type="term" value="P:proteolysis"/>
    <property type="evidence" value="ECO:0007669"/>
    <property type="project" value="UniProtKB-KW"/>
</dbReference>
<evidence type="ECO:0000256" key="7">
    <source>
        <dbReference type="RuleBase" id="RU366025"/>
    </source>
</evidence>
<dbReference type="SMART" id="SM00695">
    <property type="entry name" value="DUSP"/>
    <property type="match status" value="1"/>
</dbReference>
<dbReference type="PROSITE" id="PS00972">
    <property type="entry name" value="USP_1"/>
    <property type="match status" value="1"/>
</dbReference>
<evidence type="ECO:0000313" key="12">
    <source>
        <dbReference type="Proteomes" id="UP000039324"/>
    </source>
</evidence>
<comment type="similarity">
    <text evidence="2 7">Belongs to the peptidase C19 family.</text>
</comment>
<keyword evidence="6 7" id="KW-0788">Thiol protease</keyword>
<accession>A0A0G4J7I2</accession>
<name>A0A0G4J7I2_PLABS</name>
<evidence type="ECO:0000256" key="6">
    <source>
        <dbReference type="ARBA" id="ARBA00022807"/>
    </source>
</evidence>
<evidence type="ECO:0000313" key="11">
    <source>
        <dbReference type="EMBL" id="CEP03573.1"/>
    </source>
</evidence>
<protein>
    <recommendedName>
        <fullName evidence="7">Ubiquitin carboxyl-terminal hydrolase</fullName>
        <ecNumber evidence="7">3.4.19.12</ecNumber>
    </recommendedName>
</protein>